<dbReference type="Gene3D" id="1.20.1600.10">
    <property type="entry name" value="Outer membrane efflux proteins (OEP)"/>
    <property type="match status" value="1"/>
</dbReference>
<reference evidence="4" key="1">
    <citation type="submission" date="2017-11" db="EMBL/GenBank/DDBJ databases">
        <authorList>
            <person name="Chan K.G."/>
            <person name="Lee L.S."/>
        </authorList>
    </citation>
    <scope>NUCLEOTIDE SEQUENCE [LARGE SCALE GENOMIC DNA]</scope>
    <source>
        <strain evidence="4">DSM 100970</strain>
    </source>
</reference>
<dbReference type="InterPro" id="IPR010131">
    <property type="entry name" value="MdtP/NodT-like"/>
</dbReference>
<comment type="similarity">
    <text evidence="1 2">Belongs to the outer membrane factor (OMF) (TC 1.B.17) family.</text>
</comment>
<dbReference type="InterPro" id="IPR003423">
    <property type="entry name" value="OMP_efflux"/>
</dbReference>
<keyword evidence="2" id="KW-0449">Lipoprotein</keyword>
<dbReference type="KEGG" id="nba:CUN60_06550"/>
<evidence type="ECO:0000313" key="3">
    <source>
        <dbReference type="EMBL" id="AUR51970.1"/>
    </source>
</evidence>
<keyword evidence="2" id="KW-1134">Transmembrane beta strand</keyword>
<dbReference type="RefSeq" id="WP_102951266.1">
    <property type="nucleotide sequence ID" value="NZ_CP024847.1"/>
</dbReference>
<dbReference type="GO" id="GO:0005886">
    <property type="term" value="C:plasma membrane"/>
    <property type="evidence" value="ECO:0007669"/>
    <property type="project" value="UniProtKB-SubCell"/>
</dbReference>
<keyword evidence="2" id="KW-0472">Membrane</keyword>
<dbReference type="SUPFAM" id="SSF56954">
    <property type="entry name" value="Outer membrane efflux proteins (OEP)"/>
    <property type="match status" value="1"/>
</dbReference>
<dbReference type="AlphaFoldDB" id="A0A2I7N6B3"/>
<proteinExistence type="inferred from homology"/>
<organism evidence="3 4">
    <name type="scientific">Aquella oligotrophica</name>
    <dbReference type="NCBI Taxonomy" id="2067065"/>
    <lineage>
        <taxon>Bacteria</taxon>
        <taxon>Pseudomonadati</taxon>
        <taxon>Pseudomonadota</taxon>
        <taxon>Betaproteobacteria</taxon>
        <taxon>Neisseriales</taxon>
        <taxon>Neisseriaceae</taxon>
        <taxon>Aquella</taxon>
    </lineage>
</organism>
<feature type="signal peptide" evidence="2">
    <location>
        <begin position="1"/>
        <end position="21"/>
    </location>
</feature>
<dbReference type="Gene3D" id="2.20.200.10">
    <property type="entry name" value="Outer membrane efflux proteins (OEP)"/>
    <property type="match status" value="1"/>
</dbReference>
<sequence length="493" mass="54333">MKLKQIALISSSIILSSCALLGPDYHEPQLNAPQAWSARDGNTAQSIESMPDMAWWQKFNDSQLNRLIESALVHNNNLQVAMGNLLQAQASLKKAQMGWVPTLSIGGTGFAGQYFNPGFQNNSSYPLLNSVSQNNPQNFDGYAFGAMPSYTLNVFSLIKQGEIAKLNVALQKQSVNAMRLAVISQVANSYFTLLGLHKQLELQQQMLADARDLRKYNQIQYRKGSIGQLNLEGLDQFISSLEAKIPEIEDSITQTENALQVLTNNNPGKIQMGNTFDNINTDGIIPVNLPSEVLKSRPDIAVAEYQLQVNNANIGAVTSQFFPTISLTGNVGQMTMQLSNLFNAGGDFWFGALGAAMPVFNLGLYADVDKAKGGYYAAYYNYIQTVRNAFSQVDNGLSKHDSLTKQYKIQEAGYQKAQNMYAIGQKQYKNGAISLANTVGFKLNIDYTKAGLNQLKIQQLNSIVNLYQVLGGGYNYESSLTTIKKFNDDHDIN</sequence>
<dbReference type="PROSITE" id="PS51257">
    <property type="entry name" value="PROKAR_LIPOPROTEIN"/>
    <property type="match status" value="1"/>
</dbReference>
<keyword evidence="2" id="KW-0812">Transmembrane</keyword>
<dbReference type="NCBIfam" id="TIGR01845">
    <property type="entry name" value="outer_NodT"/>
    <property type="match status" value="1"/>
</dbReference>
<gene>
    <name evidence="3" type="ORF">CUN60_06550</name>
</gene>
<accession>A0A2I7N6B3</accession>
<protein>
    <submittedName>
        <fullName evidence="3">TolC family protein</fullName>
    </submittedName>
</protein>
<comment type="subcellular location">
    <subcellularLocation>
        <location evidence="2">Cell membrane</location>
        <topology evidence="2">Lipid-anchor</topology>
    </subcellularLocation>
</comment>
<keyword evidence="2" id="KW-0564">Palmitate</keyword>
<dbReference type="PANTHER" id="PTHR30203">
    <property type="entry name" value="OUTER MEMBRANE CATION EFFLUX PROTEIN"/>
    <property type="match status" value="1"/>
</dbReference>
<name>A0A2I7N6B3_9NEIS</name>
<dbReference type="EMBL" id="CP024847">
    <property type="protein sequence ID" value="AUR51970.1"/>
    <property type="molecule type" value="Genomic_DNA"/>
</dbReference>
<evidence type="ECO:0000313" key="4">
    <source>
        <dbReference type="Proteomes" id="UP000236655"/>
    </source>
</evidence>
<dbReference type="GO" id="GO:0015562">
    <property type="term" value="F:efflux transmembrane transporter activity"/>
    <property type="evidence" value="ECO:0007669"/>
    <property type="project" value="InterPro"/>
</dbReference>
<dbReference type="OrthoDB" id="9770517at2"/>
<keyword evidence="2" id="KW-0732">Signal</keyword>
<dbReference type="Proteomes" id="UP000236655">
    <property type="component" value="Chromosome"/>
</dbReference>
<evidence type="ECO:0000256" key="2">
    <source>
        <dbReference type="RuleBase" id="RU362097"/>
    </source>
</evidence>
<evidence type="ECO:0000256" key="1">
    <source>
        <dbReference type="ARBA" id="ARBA00007613"/>
    </source>
</evidence>
<keyword evidence="4" id="KW-1185">Reference proteome</keyword>
<feature type="chain" id="PRO_5014208889" evidence="2">
    <location>
        <begin position="22"/>
        <end position="493"/>
    </location>
</feature>
<dbReference type="Pfam" id="PF02321">
    <property type="entry name" value="OEP"/>
    <property type="match status" value="2"/>
</dbReference>